<feature type="domain" description="TNT" evidence="1">
    <location>
        <begin position="107"/>
        <end position="208"/>
    </location>
</feature>
<gene>
    <name evidence="2" type="ORF">LR394_33690</name>
</gene>
<dbReference type="Pfam" id="PF14021">
    <property type="entry name" value="TNT"/>
    <property type="match status" value="1"/>
</dbReference>
<evidence type="ECO:0000313" key="2">
    <source>
        <dbReference type="EMBL" id="MCD5315858.1"/>
    </source>
</evidence>
<name>A0A9X1NMK4_9ACTN</name>
<comment type="caution">
    <text evidence="2">The sequence shown here is derived from an EMBL/GenBank/DDBJ whole genome shotgun (WGS) entry which is preliminary data.</text>
</comment>
<reference evidence="2" key="1">
    <citation type="submission" date="2021-11" db="EMBL/GenBank/DDBJ databases">
        <title>Streptomyces corallinus and Kineosporia corallina sp. nov., two new coral-derived marine actinobacteria.</title>
        <authorList>
            <person name="Buangrab K."/>
            <person name="Sutthacheep M."/>
            <person name="Yeemin T."/>
            <person name="Harunari E."/>
            <person name="Igarashi Y."/>
            <person name="Sripreechasak P."/>
            <person name="Kanchanasin P."/>
            <person name="Tanasupawat S."/>
            <person name="Phongsopitanun W."/>
        </authorList>
    </citation>
    <scope>NUCLEOTIDE SEQUENCE</scope>
    <source>
        <strain evidence="2">JCM 31032</strain>
    </source>
</reference>
<keyword evidence="3" id="KW-1185">Reference proteome</keyword>
<proteinExistence type="predicted"/>
<dbReference type="PANTHER" id="PTHR42059:SF1">
    <property type="entry name" value="TNT DOMAIN-CONTAINING PROTEIN"/>
    <property type="match status" value="1"/>
</dbReference>
<dbReference type="RefSeq" id="WP_231448679.1">
    <property type="nucleotide sequence ID" value="NZ_JAJOMB010000025.1"/>
</dbReference>
<dbReference type="InterPro" id="IPR053024">
    <property type="entry name" value="Fungal_surface_NADase"/>
</dbReference>
<dbReference type="Proteomes" id="UP001138997">
    <property type="component" value="Unassembled WGS sequence"/>
</dbReference>
<accession>A0A9X1NMK4</accession>
<dbReference type="PANTHER" id="PTHR42059">
    <property type="entry name" value="TNT DOMAIN-CONTAINING PROTEIN"/>
    <property type="match status" value="1"/>
</dbReference>
<evidence type="ECO:0000313" key="3">
    <source>
        <dbReference type="Proteomes" id="UP001138997"/>
    </source>
</evidence>
<dbReference type="EMBL" id="JAJOMB010000025">
    <property type="protein sequence ID" value="MCD5315858.1"/>
    <property type="molecule type" value="Genomic_DNA"/>
</dbReference>
<evidence type="ECO:0000259" key="1">
    <source>
        <dbReference type="Pfam" id="PF14021"/>
    </source>
</evidence>
<dbReference type="GO" id="GO:0050135">
    <property type="term" value="F:NADP+ nucleosidase activity"/>
    <property type="evidence" value="ECO:0007669"/>
    <property type="project" value="InterPro"/>
</dbReference>
<dbReference type="InterPro" id="IPR025331">
    <property type="entry name" value="TNT"/>
</dbReference>
<dbReference type="AlphaFoldDB" id="A0A9X1NMK4"/>
<organism evidence="2 3">
    <name type="scientific">Kineosporia babensis</name>
    <dbReference type="NCBI Taxonomy" id="499548"/>
    <lineage>
        <taxon>Bacteria</taxon>
        <taxon>Bacillati</taxon>
        <taxon>Actinomycetota</taxon>
        <taxon>Actinomycetes</taxon>
        <taxon>Kineosporiales</taxon>
        <taxon>Kineosporiaceae</taxon>
        <taxon>Kineosporia</taxon>
    </lineage>
</organism>
<protein>
    <submittedName>
        <fullName evidence="2">TNT domain-containing protein</fullName>
    </submittedName>
</protein>
<sequence>MLTPAAPAQAAASGVVQVAATTQVARVAVTTCSADFSEGDSRLGPKTLPNSGTVGWELKGYKRTGSLATAEFLAKYYDSTAKSWIYPPQNGYQLREDGTPITWRKKLKVGRELDRFGSEYGGFLSPAGTPYAERAIPPSNLAGTPAEACNYKRYRVVKEFDVSAGPIASWFEQRGDGWQYQLTGAYVSGAPGLLNVLWLVENGYLERVTS</sequence>